<dbReference type="AlphaFoldDB" id="A0A9P8HWR7"/>
<gene>
    <name evidence="1" type="ORF">FGG08_006128</name>
</gene>
<keyword evidence="2" id="KW-1185">Reference proteome</keyword>
<dbReference type="PANTHER" id="PTHR38643:SF1">
    <property type="entry name" value="PURINE NUCLEOSIDE PERMEASE C285.05-RELATED"/>
    <property type="match status" value="1"/>
</dbReference>
<organism evidence="1 2">
    <name type="scientific">Glutinoglossum americanum</name>
    <dbReference type="NCBI Taxonomy" id="1670608"/>
    <lineage>
        <taxon>Eukaryota</taxon>
        <taxon>Fungi</taxon>
        <taxon>Dikarya</taxon>
        <taxon>Ascomycota</taxon>
        <taxon>Pezizomycotina</taxon>
        <taxon>Geoglossomycetes</taxon>
        <taxon>Geoglossales</taxon>
        <taxon>Geoglossaceae</taxon>
        <taxon>Glutinoglossum</taxon>
    </lineage>
</organism>
<dbReference type="PANTHER" id="PTHR38643">
    <property type="entry name" value="PURINE NUCLEOSIDE PERMEASE C285.05-RELATED"/>
    <property type="match status" value="1"/>
</dbReference>
<reference evidence="1" key="1">
    <citation type="submission" date="2021-03" db="EMBL/GenBank/DDBJ databases">
        <title>Comparative genomics and phylogenomic investigation of the class Geoglossomycetes provide insights into ecological specialization and systematics.</title>
        <authorList>
            <person name="Melie T."/>
            <person name="Pirro S."/>
            <person name="Miller A.N."/>
            <person name="Quandt A."/>
        </authorList>
    </citation>
    <scope>NUCLEOTIDE SEQUENCE</scope>
    <source>
        <strain evidence="1">GBOQ0MN5Z8</strain>
    </source>
</reference>
<name>A0A9P8HWR7_9PEZI</name>
<sequence length="162" mass="17153">AIGFAETAVLADSPAAEAYRASYAGPGGAPPAVVPCDVATSDVWFSGALLSSAFADYTRLLTNGSGTYCTTAQEDNATLEALLRGAMDKRVDFSRIVVMRTASDFDRPFPGESPQANLFEGDRQGAFEPAVKNLYLAGVKVVEGILGEWESLEALREIRLVG</sequence>
<feature type="non-terminal residue" evidence="1">
    <location>
        <position position="162"/>
    </location>
</feature>
<dbReference type="GO" id="GO:0055085">
    <property type="term" value="P:transmembrane transport"/>
    <property type="evidence" value="ECO:0007669"/>
    <property type="project" value="InterPro"/>
</dbReference>
<accession>A0A9P8HWR7</accession>
<dbReference type="InterPro" id="IPR009486">
    <property type="entry name" value="Pur_nuclsid_perm"/>
</dbReference>
<dbReference type="OrthoDB" id="2331083at2759"/>
<comment type="caution">
    <text evidence="1">The sequence shown here is derived from an EMBL/GenBank/DDBJ whole genome shotgun (WGS) entry which is preliminary data.</text>
</comment>
<dbReference type="GO" id="GO:0005783">
    <property type="term" value="C:endoplasmic reticulum"/>
    <property type="evidence" value="ECO:0007669"/>
    <property type="project" value="TreeGrafter"/>
</dbReference>
<dbReference type="EMBL" id="JAGHQL010000165">
    <property type="protein sequence ID" value="KAH0537058.1"/>
    <property type="molecule type" value="Genomic_DNA"/>
</dbReference>
<protein>
    <recommendedName>
        <fullName evidence="3">Purine nucleoside permease</fullName>
    </recommendedName>
</protein>
<dbReference type="Proteomes" id="UP000698800">
    <property type="component" value="Unassembled WGS sequence"/>
</dbReference>
<proteinExistence type="predicted"/>
<dbReference type="Pfam" id="PF06516">
    <property type="entry name" value="NUP"/>
    <property type="match status" value="1"/>
</dbReference>
<evidence type="ECO:0000313" key="1">
    <source>
        <dbReference type="EMBL" id="KAH0537058.1"/>
    </source>
</evidence>
<evidence type="ECO:0000313" key="2">
    <source>
        <dbReference type="Proteomes" id="UP000698800"/>
    </source>
</evidence>
<evidence type="ECO:0008006" key="3">
    <source>
        <dbReference type="Google" id="ProtNLM"/>
    </source>
</evidence>